<gene>
    <name evidence="2" type="primary">LOC105066928</name>
</gene>
<sequence length="142" mass="14568">MTISKSQMGTHQGGTLGNSVLPDGPSLAMLSLRHPPGHGLWLVQTLMPLCSASCQQALDGTETSPSCQAFRTDQTPTALGSGTATNLNTSHPTSQGSGRRQAVLGGRLKNWMQAGRKRSWIPSGGISTLGAASGNDSAAPVS</sequence>
<dbReference type="AlphaFoldDB" id="A0A9W3G1L5"/>
<feature type="region of interest" description="Disordered" evidence="1">
    <location>
        <begin position="122"/>
        <end position="142"/>
    </location>
</feature>
<feature type="region of interest" description="Disordered" evidence="1">
    <location>
        <begin position="1"/>
        <end position="20"/>
    </location>
</feature>
<dbReference type="RefSeq" id="XP_045370647.1">
    <property type="nucleotide sequence ID" value="XM_045514691.1"/>
</dbReference>
<proteinExistence type="predicted"/>
<dbReference type="CTD" id="503542"/>
<reference evidence="2" key="1">
    <citation type="submission" date="2025-08" db="UniProtKB">
        <authorList>
            <consortium name="RefSeq"/>
        </authorList>
    </citation>
    <scope>IDENTIFICATION</scope>
    <source>
        <tissue evidence="2">Blood</tissue>
    </source>
</reference>
<evidence type="ECO:0000256" key="1">
    <source>
        <dbReference type="SAM" id="MobiDB-lite"/>
    </source>
</evidence>
<feature type="region of interest" description="Disordered" evidence="1">
    <location>
        <begin position="71"/>
        <end position="105"/>
    </location>
</feature>
<feature type="compositionally biased region" description="Polar residues" evidence="1">
    <location>
        <begin position="1"/>
        <end position="10"/>
    </location>
</feature>
<organism evidence="2">
    <name type="scientific">Camelus bactrianus</name>
    <name type="common">Bactrian camel</name>
    <dbReference type="NCBI Taxonomy" id="9837"/>
    <lineage>
        <taxon>Eukaryota</taxon>
        <taxon>Metazoa</taxon>
        <taxon>Chordata</taxon>
        <taxon>Craniata</taxon>
        <taxon>Vertebrata</taxon>
        <taxon>Euteleostomi</taxon>
        <taxon>Mammalia</taxon>
        <taxon>Eutheria</taxon>
        <taxon>Laurasiatheria</taxon>
        <taxon>Artiodactyla</taxon>
        <taxon>Tylopoda</taxon>
        <taxon>Camelidae</taxon>
        <taxon>Camelus</taxon>
    </lineage>
</organism>
<protein>
    <submittedName>
        <fullName evidence="2">Uncharacterized protein LOC105066928</fullName>
    </submittedName>
</protein>
<feature type="compositionally biased region" description="Polar residues" evidence="1">
    <location>
        <begin position="71"/>
        <end position="98"/>
    </location>
</feature>
<accession>A0A9W3G1L5</accession>
<evidence type="ECO:0000313" key="2">
    <source>
        <dbReference type="RefSeq" id="XP_045370647.1"/>
    </source>
</evidence>
<name>A0A9W3G1L5_CAMBA</name>